<dbReference type="OrthoDB" id="163346at2"/>
<dbReference type="SUPFAM" id="SSF46785">
    <property type="entry name" value="Winged helix' DNA-binding domain"/>
    <property type="match status" value="1"/>
</dbReference>
<protein>
    <submittedName>
        <fullName evidence="2">DNA-binding transcriptional regulator, MarR family</fullName>
    </submittedName>
</protein>
<dbReference type="STRING" id="1121919.SAMN02745975_01663"/>
<dbReference type="GO" id="GO:0003700">
    <property type="term" value="F:DNA-binding transcription factor activity"/>
    <property type="evidence" value="ECO:0007669"/>
    <property type="project" value="InterPro"/>
</dbReference>
<dbReference type="InterPro" id="IPR039422">
    <property type="entry name" value="MarR/SlyA-like"/>
</dbReference>
<dbReference type="PROSITE" id="PS50995">
    <property type="entry name" value="HTH_MARR_2"/>
    <property type="match status" value="1"/>
</dbReference>
<keyword evidence="2" id="KW-0238">DNA-binding</keyword>
<dbReference type="Pfam" id="PF12802">
    <property type="entry name" value="MarR_2"/>
    <property type="match status" value="1"/>
</dbReference>
<dbReference type="SMART" id="SM00347">
    <property type="entry name" value="HTH_MARR"/>
    <property type="match status" value="1"/>
</dbReference>
<sequence>MKEYIMTATEEVAMFCRLQMNIKKHLPIRPSEMGVLIYTSKHQEAVTPLMISQFFQISKPSVTAMVNSLIKQDYLMRTASATDGRSYTVSITPKGRKLVENTYDEYLSAMALIKEKMGEGDFKLFVQLIIRANEILKEERGQ</sequence>
<dbReference type="Gene3D" id="1.10.10.10">
    <property type="entry name" value="Winged helix-like DNA-binding domain superfamily/Winged helix DNA-binding domain"/>
    <property type="match status" value="1"/>
</dbReference>
<evidence type="ECO:0000313" key="2">
    <source>
        <dbReference type="EMBL" id="SHJ27097.1"/>
    </source>
</evidence>
<evidence type="ECO:0000313" key="3">
    <source>
        <dbReference type="Proteomes" id="UP000184536"/>
    </source>
</evidence>
<dbReference type="GO" id="GO:0006950">
    <property type="term" value="P:response to stress"/>
    <property type="evidence" value="ECO:0007669"/>
    <property type="project" value="TreeGrafter"/>
</dbReference>
<name>A0A1M6HY88_9FIRM</name>
<keyword evidence="3" id="KW-1185">Reference proteome</keyword>
<evidence type="ECO:0000259" key="1">
    <source>
        <dbReference type="PROSITE" id="PS50995"/>
    </source>
</evidence>
<dbReference type="EMBL" id="FQZV01000019">
    <property type="protein sequence ID" value="SHJ27097.1"/>
    <property type="molecule type" value="Genomic_DNA"/>
</dbReference>
<dbReference type="Proteomes" id="UP000184536">
    <property type="component" value="Unassembled WGS sequence"/>
</dbReference>
<accession>A0A1M6HY88</accession>
<organism evidence="2 3">
    <name type="scientific">Geosporobacter subterraneus DSM 17957</name>
    <dbReference type="NCBI Taxonomy" id="1121919"/>
    <lineage>
        <taxon>Bacteria</taxon>
        <taxon>Bacillati</taxon>
        <taxon>Bacillota</taxon>
        <taxon>Clostridia</taxon>
        <taxon>Peptostreptococcales</taxon>
        <taxon>Thermotaleaceae</taxon>
        <taxon>Geosporobacter</taxon>
    </lineage>
</organism>
<reference evidence="3" key="1">
    <citation type="submission" date="2016-11" db="EMBL/GenBank/DDBJ databases">
        <authorList>
            <person name="Varghese N."/>
            <person name="Submissions S."/>
        </authorList>
    </citation>
    <scope>NUCLEOTIDE SEQUENCE [LARGE SCALE GENOMIC DNA]</scope>
    <source>
        <strain evidence="3">DSM 17957</strain>
    </source>
</reference>
<gene>
    <name evidence="2" type="ORF">SAMN02745975_01663</name>
</gene>
<dbReference type="AlphaFoldDB" id="A0A1M6HY88"/>
<dbReference type="PANTHER" id="PTHR33164">
    <property type="entry name" value="TRANSCRIPTIONAL REGULATOR, MARR FAMILY"/>
    <property type="match status" value="1"/>
</dbReference>
<dbReference type="RefSeq" id="WP_110940834.1">
    <property type="nucleotide sequence ID" value="NZ_FQZV01000019.1"/>
</dbReference>
<dbReference type="InterPro" id="IPR036390">
    <property type="entry name" value="WH_DNA-bd_sf"/>
</dbReference>
<dbReference type="PRINTS" id="PR00598">
    <property type="entry name" value="HTHMARR"/>
</dbReference>
<proteinExistence type="predicted"/>
<dbReference type="PANTHER" id="PTHR33164:SF43">
    <property type="entry name" value="HTH-TYPE TRANSCRIPTIONAL REPRESSOR YETL"/>
    <property type="match status" value="1"/>
</dbReference>
<dbReference type="InterPro" id="IPR036388">
    <property type="entry name" value="WH-like_DNA-bd_sf"/>
</dbReference>
<dbReference type="InterPro" id="IPR000835">
    <property type="entry name" value="HTH_MarR-typ"/>
</dbReference>
<feature type="domain" description="HTH marR-type" evidence="1">
    <location>
        <begin position="1"/>
        <end position="134"/>
    </location>
</feature>
<dbReference type="GO" id="GO:0003677">
    <property type="term" value="F:DNA binding"/>
    <property type="evidence" value="ECO:0007669"/>
    <property type="project" value="UniProtKB-KW"/>
</dbReference>